<dbReference type="GO" id="GO:0044781">
    <property type="term" value="P:bacterial-type flagellum organization"/>
    <property type="evidence" value="ECO:0007669"/>
    <property type="project" value="UniProtKB-KW"/>
</dbReference>
<evidence type="ECO:0000259" key="8">
    <source>
        <dbReference type="Pfam" id="PF02108"/>
    </source>
</evidence>
<dbReference type="OrthoDB" id="19020at2"/>
<gene>
    <name evidence="9" type="ORF">HNQ77_000512</name>
</gene>
<reference evidence="9 10" key="1">
    <citation type="submission" date="2020-08" db="EMBL/GenBank/DDBJ databases">
        <title>Genomic Encyclopedia of Type Strains, Phase IV (KMG-IV): sequencing the most valuable type-strain genomes for metagenomic binning, comparative biology and taxonomic classification.</title>
        <authorList>
            <person name="Goeker M."/>
        </authorList>
    </citation>
    <scope>NUCLEOTIDE SEQUENCE [LARGE SCALE GENOMIC DNA]</scope>
    <source>
        <strain evidence="9 10">DSM 103733</strain>
    </source>
</reference>
<evidence type="ECO:0000256" key="2">
    <source>
        <dbReference type="ARBA" id="ARBA00006602"/>
    </source>
</evidence>
<dbReference type="PANTHER" id="PTHR34982:SF1">
    <property type="entry name" value="FLAGELLAR ASSEMBLY PROTEIN FLIH"/>
    <property type="match status" value="1"/>
</dbReference>
<evidence type="ECO:0000256" key="4">
    <source>
        <dbReference type="ARBA" id="ARBA00022448"/>
    </source>
</evidence>
<dbReference type="AlphaFoldDB" id="A0A841JX46"/>
<keyword evidence="9" id="KW-0282">Flagellum</keyword>
<dbReference type="InterPro" id="IPR051472">
    <property type="entry name" value="T3SS_Stator/FliH"/>
</dbReference>
<name>A0A841JX46_9BACT</name>
<evidence type="ECO:0000313" key="9">
    <source>
        <dbReference type="EMBL" id="MBB6142574.1"/>
    </source>
</evidence>
<proteinExistence type="inferred from homology"/>
<keyword evidence="5" id="KW-1005">Bacterial flagellum biogenesis</keyword>
<evidence type="ECO:0000256" key="6">
    <source>
        <dbReference type="ARBA" id="ARBA00022927"/>
    </source>
</evidence>
<keyword evidence="9" id="KW-0969">Cilium</keyword>
<evidence type="ECO:0000256" key="3">
    <source>
        <dbReference type="ARBA" id="ARBA00016507"/>
    </source>
</evidence>
<keyword evidence="4" id="KW-0813">Transport</keyword>
<keyword evidence="7" id="KW-1006">Bacterial flagellum protein export</keyword>
<comment type="caution">
    <text evidence="9">The sequence shown here is derived from an EMBL/GenBank/DDBJ whole genome shotgun (WGS) entry which is preliminary data.</text>
</comment>
<dbReference type="PANTHER" id="PTHR34982">
    <property type="entry name" value="YOP PROTEINS TRANSLOCATION PROTEIN L"/>
    <property type="match status" value="1"/>
</dbReference>
<keyword evidence="6" id="KW-0653">Protein transport</keyword>
<dbReference type="Pfam" id="PF02108">
    <property type="entry name" value="FliH"/>
    <property type="match status" value="1"/>
</dbReference>
<dbReference type="GO" id="GO:0005829">
    <property type="term" value="C:cytosol"/>
    <property type="evidence" value="ECO:0007669"/>
    <property type="project" value="TreeGrafter"/>
</dbReference>
<feature type="domain" description="Flagellar assembly protein FliH/Type III secretion system HrpE" evidence="8">
    <location>
        <begin position="74"/>
        <end position="195"/>
    </location>
</feature>
<dbReference type="Proteomes" id="UP000538666">
    <property type="component" value="Unassembled WGS sequence"/>
</dbReference>
<accession>A0A841JX46</accession>
<evidence type="ECO:0000256" key="1">
    <source>
        <dbReference type="ARBA" id="ARBA00003041"/>
    </source>
</evidence>
<dbReference type="GO" id="GO:0015031">
    <property type="term" value="P:protein transport"/>
    <property type="evidence" value="ECO:0007669"/>
    <property type="project" value="UniProtKB-KW"/>
</dbReference>
<keyword evidence="10" id="KW-1185">Reference proteome</keyword>
<evidence type="ECO:0000256" key="7">
    <source>
        <dbReference type="ARBA" id="ARBA00023225"/>
    </source>
</evidence>
<dbReference type="RefSeq" id="WP_082125187.1">
    <property type="nucleotide sequence ID" value="NZ_JACHEK010000001.1"/>
</dbReference>
<comment type="similarity">
    <text evidence="2">Belongs to the FliH family.</text>
</comment>
<dbReference type="InterPro" id="IPR018035">
    <property type="entry name" value="Flagellar_FliH/T3SS_HrpE"/>
</dbReference>
<evidence type="ECO:0000313" key="10">
    <source>
        <dbReference type="Proteomes" id="UP000538666"/>
    </source>
</evidence>
<sequence length="209" mass="22485">MSENIIKAKSGAQPSYPSRIPKAATEALGEAKETVSKARIEAAEIVSAAQADREKLFAESRERGFADGLSKWNDALVEAGRTRRKYLAENEGMLVRLAIAVARKIVGDVASIDSNAVLHSAREAIRSVRGEEKIKLRVRPEDESTVRQRAIELKGSNADIGEIFVVSDESITLGGCIVESPLGTIDAQFSTQLNSLEQALLRGADAGSH</sequence>
<keyword evidence="9" id="KW-0966">Cell projection</keyword>
<dbReference type="EMBL" id="JACHEK010000001">
    <property type="protein sequence ID" value="MBB6142574.1"/>
    <property type="molecule type" value="Genomic_DNA"/>
</dbReference>
<evidence type="ECO:0000256" key="5">
    <source>
        <dbReference type="ARBA" id="ARBA00022795"/>
    </source>
</evidence>
<organism evidence="9 10">
    <name type="scientific">Silvibacterium bohemicum</name>
    <dbReference type="NCBI Taxonomy" id="1577686"/>
    <lineage>
        <taxon>Bacteria</taxon>
        <taxon>Pseudomonadati</taxon>
        <taxon>Acidobacteriota</taxon>
        <taxon>Terriglobia</taxon>
        <taxon>Terriglobales</taxon>
        <taxon>Acidobacteriaceae</taxon>
        <taxon>Silvibacterium</taxon>
    </lineage>
</organism>
<protein>
    <recommendedName>
        <fullName evidence="3">Flagellar assembly protein FliH</fullName>
    </recommendedName>
</protein>
<comment type="function">
    <text evidence="1">Needed for flagellar regrowth and assembly.</text>
</comment>